<evidence type="ECO:0000313" key="2">
    <source>
        <dbReference type="EMBL" id="OWF40277.1"/>
    </source>
</evidence>
<sequence length="442" mass="50411">MAAQHQRVSCYSSKRPRHSGHFSSWTKRTNRLTRQRGWFSTETRPRDHVTERIRNEESRPPIERKIQSAPIEEAWVSGLFDGQFNLLSSFGHGQNSKYEIRKATAVSNDNLPKKTRACIHGATCDDTNLISRFKNFNEPEVQDWIQREESRKRKYGKVMMKPGGPGVSVSLDGPTFSRAKKSTKKEPSKRAAFLSWKRQATTTTVFLRRDYQDKATTTTVFLRRDYQDKFLTTFPIMDLVEPTWPTNVTFPPVRKVDNLPEDLASRTVDSLPLDTSISAVDHLPVDTNARTLDPLLAETPISTVDHLSVDFLPRNLKPLPEDTPLTKAQPMSVDFLLKRTDPLSAHSLVRTFEPSFVAHLISEAHVSSEAIPYKKINIVSRGVKKGDVPGETSSTERGWPSTYHNDILDQPVKHECFVRYWYGDRRPIYSPVGSVTFRRSVT</sequence>
<evidence type="ECO:0000256" key="1">
    <source>
        <dbReference type="SAM" id="MobiDB-lite"/>
    </source>
</evidence>
<organism evidence="2 3">
    <name type="scientific">Mizuhopecten yessoensis</name>
    <name type="common">Japanese scallop</name>
    <name type="synonym">Patinopecten yessoensis</name>
    <dbReference type="NCBI Taxonomy" id="6573"/>
    <lineage>
        <taxon>Eukaryota</taxon>
        <taxon>Metazoa</taxon>
        <taxon>Spiralia</taxon>
        <taxon>Lophotrochozoa</taxon>
        <taxon>Mollusca</taxon>
        <taxon>Bivalvia</taxon>
        <taxon>Autobranchia</taxon>
        <taxon>Pteriomorphia</taxon>
        <taxon>Pectinida</taxon>
        <taxon>Pectinoidea</taxon>
        <taxon>Pectinidae</taxon>
        <taxon>Mizuhopecten</taxon>
    </lineage>
</organism>
<accession>A0A210PUV7</accession>
<keyword evidence="3" id="KW-1185">Reference proteome</keyword>
<name>A0A210PUV7_MIZYE</name>
<dbReference type="EMBL" id="NEDP02005476">
    <property type="protein sequence ID" value="OWF40277.1"/>
    <property type="molecule type" value="Genomic_DNA"/>
</dbReference>
<gene>
    <name evidence="2" type="ORF">KP79_PYT16832</name>
</gene>
<comment type="caution">
    <text evidence="2">The sequence shown here is derived from an EMBL/GenBank/DDBJ whole genome shotgun (WGS) entry which is preliminary data.</text>
</comment>
<dbReference type="Proteomes" id="UP000242188">
    <property type="component" value="Unassembled WGS sequence"/>
</dbReference>
<proteinExistence type="predicted"/>
<dbReference type="AlphaFoldDB" id="A0A210PUV7"/>
<reference evidence="2 3" key="1">
    <citation type="journal article" date="2017" name="Nat. Ecol. Evol.">
        <title>Scallop genome provides insights into evolution of bilaterian karyotype and development.</title>
        <authorList>
            <person name="Wang S."/>
            <person name="Zhang J."/>
            <person name="Jiao W."/>
            <person name="Li J."/>
            <person name="Xun X."/>
            <person name="Sun Y."/>
            <person name="Guo X."/>
            <person name="Huan P."/>
            <person name="Dong B."/>
            <person name="Zhang L."/>
            <person name="Hu X."/>
            <person name="Sun X."/>
            <person name="Wang J."/>
            <person name="Zhao C."/>
            <person name="Wang Y."/>
            <person name="Wang D."/>
            <person name="Huang X."/>
            <person name="Wang R."/>
            <person name="Lv J."/>
            <person name="Li Y."/>
            <person name="Zhang Z."/>
            <person name="Liu B."/>
            <person name="Lu W."/>
            <person name="Hui Y."/>
            <person name="Liang J."/>
            <person name="Zhou Z."/>
            <person name="Hou R."/>
            <person name="Li X."/>
            <person name="Liu Y."/>
            <person name="Li H."/>
            <person name="Ning X."/>
            <person name="Lin Y."/>
            <person name="Zhao L."/>
            <person name="Xing Q."/>
            <person name="Dou J."/>
            <person name="Li Y."/>
            <person name="Mao J."/>
            <person name="Guo H."/>
            <person name="Dou H."/>
            <person name="Li T."/>
            <person name="Mu C."/>
            <person name="Jiang W."/>
            <person name="Fu Q."/>
            <person name="Fu X."/>
            <person name="Miao Y."/>
            <person name="Liu J."/>
            <person name="Yu Q."/>
            <person name="Li R."/>
            <person name="Liao H."/>
            <person name="Li X."/>
            <person name="Kong Y."/>
            <person name="Jiang Z."/>
            <person name="Chourrout D."/>
            <person name="Li R."/>
            <person name="Bao Z."/>
        </authorList>
    </citation>
    <scope>NUCLEOTIDE SEQUENCE [LARGE SCALE GENOMIC DNA]</scope>
    <source>
        <strain evidence="2 3">PY_sf001</strain>
    </source>
</reference>
<feature type="region of interest" description="Disordered" evidence="1">
    <location>
        <begin position="1"/>
        <end position="27"/>
    </location>
</feature>
<feature type="compositionally biased region" description="Polar residues" evidence="1">
    <location>
        <begin position="1"/>
        <end position="12"/>
    </location>
</feature>
<protein>
    <submittedName>
        <fullName evidence="2">Uncharacterized protein</fullName>
    </submittedName>
</protein>
<feature type="region of interest" description="Disordered" evidence="1">
    <location>
        <begin position="157"/>
        <end position="185"/>
    </location>
</feature>
<evidence type="ECO:0000313" key="3">
    <source>
        <dbReference type="Proteomes" id="UP000242188"/>
    </source>
</evidence>